<feature type="region of interest" description="Disordered" evidence="9">
    <location>
        <begin position="813"/>
        <end position="846"/>
    </location>
</feature>
<evidence type="ECO:0000256" key="6">
    <source>
        <dbReference type="ARBA" id="ARBA00022989"/>
    </source>
</evidence>
<feature type="compositionally biased region" description="Low complexity" evidence="9">
    <location>
        <begin position="831"/>
        <end position="846"/>
    </location>
</feature>
<comment type="caution">
    <text evidence="13">The sequence shown here is derived from an EMBL/GenBank/DDBJ whole genome shotgun (WGS) entry which is preliminary data.</text>
</comment>
<keyword evidence="2 10" id="KW-0812">Transmembrane</keyword>
<feature type="compositionally biased region" description="Polar residues" evidence="9">
    <location>
        <begin position="1147"/>
        <end position="1166"/>
    </location>
</feature>
<feature type="transmembrane region" description="Helical" evidence="10">
    <location>
        <begin position="376"/>
        <end position="397"/>
    </location>
</feature>
<dbReference type="SUPFAM" id="SSF53254">
    <property type="entry name" value="Phosphoglycerate mutase-like"/>
    <property type="match status" value="1"/>
</dbReference>
<feature type="transmembrane region" description="Helical" evidence="10">
    <location>
        <begin position="455"/>
        <end position="474"/>
    </location>
</feature>
<dbReference type="PROSITE" id="PS50235">
    <property type="entry name" value="USP_3"/>
    <property type="match status" value="1"/>
</dbReference>
<evidence type="ECO:0000256" key="1">
    <source>
        <dbReference type="ARBA" id="ARBA00004141"/>
    </source>
</evidence>
<feature type="region of interest" description="Disordered" evidence="9">
    <location>
        <begin position="1127"/>
        <end position="1182"/>
    </location>
</feature>
<keyword evidence="7 10" id="KW-0472">Membrane</keyword>
<dbReference type="GO" id="GO:0008270">
    <property type="term" value="F:zinc ion binding"/>
    <property type="evidence" value="ECO:0007669"/>
    <property type="project" value="UniProtKB-KW"/>
</dbReference>
<dbReference type="Proteomes" id="UP000572268">
    <property type="component" value="Unassembled WGS sequence"/>
</dbReference>
<evidence type="ECO:0000256" key="4">
    <source>
        <dbReference type="ARBA" id="ARBA00022771"/>
    </source>
</evidence>
<keyword evidence="5" id="KW-0862">Zinc</keyword>
<evidence type="ECO:0000256" key="2">
    <source>
        <dbReference type="ARBA" id="ARBA00022692"/>
    </source>
</evidence>
<dbReference type="EMBL" id="JABANN010000077">
    <property type="protein sequence ID" value="KAF4672434.1"/>
    <property type="molecule type" value="Genomic_DNA"/>
</dbReference>
<dbReference type="PROSITE" id="PS50865">
    <property type="entry name" value="ZF_MYND_2"/>
    <property type="match status" value="1"/>
</dbReference>
<sequence>MPVHVVFVRHAESANNKRGTNDTRACDRGSETVDERTGAPSAKGRVADPALTERGSRQAEVTARYLAGLSERGVWTVRKLMISPMLRTLHTARPIMKTQLGRADVTIDSRLHEEGGLFQGPRARRGADEDLVFGLNRREAFNELKCDRCFDDVHWIGTGKSDLGGWWTGGFEEEAATRARARDVAEALWDAAEEIEREHAGEDNSAIVVVSHGLFLDSVYCELLGIPNNDERSSFFMTTNCSVTPIYQLNSVRAILLEDLGLTRSNSAPPMSKAKKEWLGVKSMLFEPFNVLTVFVPIGICAGVFHWSPIWVFALNFMALLPLAKILGDATEELSAGLKNETLGGLLNATFGNAVEMIVSIQSLLLNLITVVKGSLLGSILSNLLLVLGMSFFFGGLGRRNKEQEFLETGPMTNMSMLLLACAAFAVPTVFKSSVGSEFSSSVQLDDTVLSISRVASIFLLLSYIGFLFFQLYTHLQVFESADDNQAEATMSIWSSMLILLLGRRRGNQLRAIAAEIARAPLVSWSFWGPMQSNRQSRGHLCANCFKPANNLCQRCRKVYYCSAACQKKDWILGHQALCGHAEFSSRTPSLLSVTMLKLRADKKRKPDVNGLIALRIKSVLRKNRTEAFHIIPDRQWRHMVGQASRAAGTVNPWEAPMKGIDNIGNTCFANSVLQCLFRIPLFVRYIKSIPEVDSAATDEKSVFLRAFKQLLDDYYPTPIPPRPQSLPPPTTTSPELTVGCEVRVEGPEPKFGRVTCVHTDPRVLATDEDCDSDSAGMETDGGDVYHDANELPMTAQTSDSIVAVTVEYEDGSSELLPSQRVEPLEAPQEPSSSGGSGPIPLGNGSLYDTVQHRSSVYPRQTLPLILDDSLPLGYQHDSHEFLRFLLDRLESATGDLMRRTDGLEGPVDYDSAINSLLFGAWSATLTQCPKCPKQTYVSEPYLDLSIDLLPGVTSSVEDCLRLFTAPSRLDKDNKLLCECCHNRVRAARRILFYDTPMVLVIHLKRFDMNMMKNKQTVTFPTRLNLRPYCVSSSPHGALAEQYKLIGVVTHLTSRVNATLQSGHYVSYVRDGNGLWWRCDDETVTPATEDQVMATEAYLLFYTLPAEYLAKRLALQEEDSRRAVRIAEEQNNNNGSTNGSDVPDNEITASQMSVGGTSSMSASNETSEVESTDKSAPLVSKKNKKIGVNEKCPCGSGLKYKKCHGAKR</sequence>
<dbReference type="InterPro" id="IPR013078">
    <property type="entry name" value="His_Pase_superF_clade-1"/>
</dbReference>
<dbReference type="Pfam" id="PF00300">
    <property type="entry name" value="His_Phos_1"/>
    <property type="match status" value="2"/>
</dbReference>
<dbReference type="GO" id="GO:0005829">
    <property type="term" value="C:cytosol"/>
    <property type="evidence" value="ECO:0007669"/>
    <property type="project" value="TreeGrafter"/>
</dbReference>
<dbReference type="SUPFAM" id="SSF103642">
    <property type="entry name" value="Sec-C motif"/>
    <property type="match status" value="1"/>
</dbReference>
<feature type="transmembrane region" description="Helical" evidence="10">
    <location>
        <begin position="417"/>
        <end position="435"/>
    </location>
</feature>
<evidence type="ECO:0000256" key="3">
    <source>
        <dbReference type="ARBA" id="ARBA00022723"/>
    </source>
</evidence>
<dbReference type="PANTHER" id="PTHR24006">
    <property type="entry name" value="UBIQUITIN CARBOXYL-TERMINAL HYDROLASE"/>
    <property type="match status" value="1"/>
</dbReference>
<dbReference type="SUPFAM" id="SSF144232">
    <property type="entry name" value="HIT/MYND zinc finger-like"/>
    <property type="match status" value="1"/>
</dbReference>
<proteinExistence type="predicted"/>
<dbReference type="Gene3D" id="6.10.140.2220">
    <property type="match status" value="1"/>
</dbReference>
<dbReference type="InterPro" id="IPR044880">
    <property type="entry name" value="NCX_ion-bd_dom_sf"/>
</dbReference>
<dbReference type="InterPro" id="IPR050164">
    <property type="entry name" value="Peptidase_C19"/>
</dbReference>
<accession>A0A7J6MLQ8</accession>
<dbReference type="Gene3D" id="3.90.70.10">
    <property type="entry name" value="Cysteine proteinases"/>
    <property type="match status" value="2"/>
</dbReference>
<dbReference type="Pfam" id="PF01753">
    <property type="entry name" value="zf-MYND"/>
    <property type="match status" value="1"/>
</dbReference>
<dbReference type="InterPro" id="IPR004837">
    <property type="entry name" value="NaCa_Exmemb"/>
</dbReference>
<evidence type="ECO:0000256" key="10">
    <source>
        <dbReference type="SAM" id="Phobius"/>
    </source>
</evidence>
<evidence type="ECO:0000259" key="12">
    <source>
        <dbReference type="PROSITE" id="PS50865"/>
    </source>
</evidence>
<keyword evidence="4 8" id="KW-0863">Zinc-finger</keyword>
<dbReference type="AlphaFoldDB" id="A0A7J6MLQ8"/>
<evidence type="ECO:0000256" key="9">
    <source>
        <dbReference type="SAM" id="MobiDB-lite"/>
    </source>
</evidence>
<protein>
    <submittedName>
        <fullName evidence="13">Uncharacterized protein</fullName>
    </submittedName>
</protein>
<dbReference type="InterPro" id="IPR029033">
    <property type="entry name" value="His_PPase_superfam"/>
</dbReference>
<keyword evidence="6 10" id="KW-1133">Transmembrane helix</keyword>
<dbReference type="CDD" id="cd07067">
    <property type="entry name" value="HP_PGM_like"/>
    <property type="match status" value="1"/>
</dbReference>
<evidence type="ECO:0000256" key="5">
    <source>
        <dbReference type="ARBA" id="ARBA00022833"/>
    </source>
</evidence>
<evidence type="ECO:0000256" key="7">
    <source>
        <dbReference type="ARBA" id="ARBA00023136"/>
    </source>
</evidence>
<evidence type="ECO:0000313" key="13">
    <source>
        <dbReference type="EMBL" id="KAF4672434.1"/>
    </source>
</evidence>
<feature type="transmembrane region" description="Helical" evidence="10">
    <location>
        <begin position="285"/>
        <end position="305"/>
    </location>
</feature>
<dbReference type="GO" id="GO:0005634">
    <property type="term" value="C:nucleus"/>
    <property type="evidence" value="ECO:0007669"/>
    <property type="project" value="TreeGrafter"/>
</dbReference>
<dbReference type="GO" id="GO:0004843">
    <property type="term" value="F:cysteine-type deubiquitinase activity"/>
    <property type="evidence" value="ECO:0007669"/>
    <property type="project" value="InterPro"/>
</dbReference>
<dbReference type="Pfam" id="PF02810">
    <property type="entry name" value="SEC-C"/>
    <property type="match status" value="1"/>
</dbReference>
<dbReference type="Pfam" id="PF00443">
    <property type="entry name" value="UCH"/>
    <property type="match status" value="2"/>
</dbReference>
<feature type="domain" description="MYND-type" evidence="12">
    <location>
        <begin position="542"/>
        <end position="579"/>
    </location>
</feature>
<dbReference type="GO" id="GO:0055085">
    <property type="term" value="P:transmembrane transport"/>
    <property type="evidence" value="ECO:0007669"/>
    <property type="project" value="InterPro"/>
</dbReference>
<dbReference type="GO" id="GO:0016579">
    <property type="term" value="P:protein deubiquitination"/>
    <property type="evidence" value="ECO:0007669"/>
    <property type="project" value="InterPro"/>
</dbReference>
<name>A0A7J6MLQ8_PEROL</name>
<reference evidence="13 14" key="1">
    <citation type="submission" date="2020-04" db="EMBL/GenBank/DDBJ databases">
        <title>Perkinsus olseni comparative genomics.</title>
        <authorList>
            <person name="Bogema D.R."/>
        </authorList>
    </citation>
    <scope>NUCLEOTIDE SEQUENCE [LARGE SCALE GENOMIC DNA]</scope>
    <source>
        <strain evidence="13">ATCC PRA-31</strain>
    </source>
</reference>
<dbReference type="Gene3D" id="1.20.1420.30">
    <property type="entry name" value="NCX, central ion-binding region"/>
    <property type="match status" value="1"/>
</dbReference>
<evidence type="ECO:0000256" key="8">
    <source>
        <dbReference type="PROSITE-ProRule" id="PRU00134"/>
    </source>
</evidence>
<comment type="subcellular location">
    <subcellularLocation>
        <location evidence="1">Membrane</location>
        <topology evidence="1">Multi-pass membrane protein</topology>
    </subcellularLocation>
</comment>
<feature type="compositionally biased region" description="Polar residues" evidence="9">
    <location>
        <begin position="1129"/>
        <end position="1140"/>
    </location>
</feature>
<organism evidence="13 14">
    <name type="scientific">Perkinsus olseni</name>
    <name type="common">Perkinsus atlanticus</name>
    <dbReference type="NCBI Taxonomy" id="32597"/>
    <lineage>
        <taxon>Eukaryota</taxon>
        <taxon>Sar</taxon>
        <taxon>Alveolata</taxon>
        <taxon>Perkinsozoa</taxon>
        <taxon>Perkinsea</taxon>
        <taxon>Perkinsida</taxon>
        <taxon>Perkinsidae</taxon>
        <taxon>Perkinsus</taxon>
    </lineage>
</organism>
<dbReference type="InterPro" id="IPR004027">
    <property type="entry name" value="SEC_C_motif"/>
</dbReference>
<feature type="region of interest" description="Disordered" evidence="9">
    <location>
        <begin position="14"/>
        <end position="46"/>
    </location>
</feature>
<gene>
    <name evidence="13" type="ORF">FOL46_008977</name>
</gene>
<evidence type="ECO:0000259" key="11">
    <source>
        <dbReference type="PROSITE" id="PS50235"/>
    </source>
</evidence>
<dbReference type="SMART" id="SM00855">
    <property type="entry name" value="PGAM"/>
    <property type="match status" value="1"/>
</dbReference>
<dbReference type="InterPro" id="IPR002893">
    <property type="entry name" value="Znf_MYND"/>
</dbReference>
<dbReference type="PROSITE" id="PS00972">
    <property type="entry name" value="USP_1"/>
    <property type="match status" value="1"/>
</dbReference>
<dbReference type="Gene3D" id="3.40.50.1240">
    <property type="entry name" value="Phosphoglycerate mutase-like"/>
    <property type="match status" value="1"/>
</dbReference>
<feature type="domain" description="USP" evidence="11">
    <location>
        <begin position="659"/>
        <end position="1105"/>
    </location>
</feature>
<dbReference type="InterPro" id="IPR038765">
    <property type="entry name" value="Papain-like_cys_pep_sf"/>
</dbReference>
<dbReference type="InterPro" id="IPR018200">
    <property type="entry name" value="USP_CS"/>
</dbReference>
<dbReference type="InterPro" id="IPR001394">
    <property type="entry name" value="Peptidase_C19_UCH"/>
</dbReference>
<dbReference type="Pfam" id="PF01699">
    <property type="entry name" value="Na_Ca_ex"/>
    <property type="match status" value="1"/>
</dbReference>
<feature type="compositionally biased region" description="Basic and acidic residues" evidence="9">
    <location>
        <begin position="19"/>
        <end position="37"/>
    </location>
</feature>
<evidence type="ECO:0000313" key="14">
    <source>
        <dbReference type="Proteomes" id="UP000572268"/>
    </source>
</evidence>
<dbReference type="SUPFAM" id="SSF54001">
    <property type="entry name" value="Cysteine proteinases"/>
    <property type="match status" value="1"/>
</dbReference>
<keyword evidence="3" id="KW-0479">Metal-binding</keyword>
<dbReference type="InterPro" id="IPR028889">
    <property type="entry name" value="USP"/>
</dbReference>
<dbReference type="GO" id="GO:0016020">
    <property type="term" value="C:membrane"/>
    <property type="evidence" value="ECO:0007669"/>
    <property type="project" value="UniProtKB-SubCell"/>
</dbReference>